<proteinExistence type="predicted"/>
<evidence type="ECO:0000256" key="2">
    <source>
        <dbReference type="SAM" id="Phobius"/>
    </source>
</evidence>
<dbReference type="RefSeq" id="WP_340269820.1">
    <property type="nucleotide sequence ID" value="NZ_JBBEOG010000005.1"/>
</dbReference>
<dbReference type="EMBL" id="JBHSLD010000014">
    <property type="protein sequence ID" value="MFC5382081.1"/>
    <property type="molecule type" value="Genomic_DNA"/>
</dbReference>
<dbReference type="Proteomes" id="UP001596122">
    <property type="component" value="Unassembled WGS sequence"/>
</dbReference>
<name>A0ABW0GT36_9MICO</name>
<accession>A0ABW0GT36</accession>
<feature type="transmembrane region" description="Helical" evidence="2">
    <location>
        <begin position="107"/>
        <end position="130"/>
    </location>
</feature>
<evidence type="ECO:0000313" key="4">
    <source>
        <dbReference type="Proteomes" id="UP001596122"/>
    </source>
</evidence>
<feature type="compositionally biased region" description="Low complexity" evidence="1">
    <location>
        <begin position="143"/>
        <end position="153"/>
    </location>
</feature>
<dbReference type="InterPro" id="IPR008523">
    <property type="entry name" value="DUF805"/>
</dbReference>
<keyword evidence="4" id="KW-1185">Reference proteome</keyword>
<reference evidence="4" key="1">
    <citation type="journal article" date="2019" name="Int. J. Syst. Evol. Microbiol.">
        <title>The Global Catalogue of Microorganisms (GCM) 10K type strain sequencing project: providing services to taxonomists for standard genome sequencing and annotation.</title>
        <authorList>
            <consortium name="The Broad Institute Genomics Platform"/>
            <consortium name="The Broad Institute Genome Sequencing Center for Infectious Disease"/>
            <person name="Wu L."/>
            <person name="Ma J."/>
        </authorList>
    </citation>
    <scope>NUCLEOTIDE SEQUENCE [LARGE SCALE GENOMIC DNA]</scope>
    <source>
        <strain evidence="4">CCUG 43114</strain>
    </source>
</reference>
<feature type="transmembrane region" description="Helical" evidence="2">
    <location>
        <begin position="48"/>
        <end position="69"/>
    </location>
</feature>
<dbReference type="Pfam" id="PF05656">
    <property type="entry name" value="DUF805"/>
    <property type="match status" value="1"/>
</dbReference>
<organism evidence="3 4">
    <name type="scientific">Aquipuribacter nitratireducens</name>
    <dbReference type="NCBI Taxonomy" id="650104"/>
    <lineage>
        <taxon>Bacteria</taxon>
        <taxon>Bacillati</taxon>
        <taxon>Actinomycetota</taxon>
        <taxon>Actinomycetes</taxon>
        <taxon>Micrococcales</taxon>
        <taxon>Intrasporangiaceae</taxon>
        <taxon>Aquipuribacter</taxon>
    </lineage>
</organism>
<gene>
    <name evidence="3" type="ORF">ACFPJ6_15015</name>
</gene>
<keyword evidence="2" id="KW-1133">Transmembrane helix</keyword>
<protein>
    <submittedName>
        <fullName evidence="3">DUF805 domain-containing protein</fullName>
    </submittedName>
</protein>
<feature type="region of interest" description="Disordered" evidence="1">
    <location>
        <begin position="135"/>
        <end position="159"/>
    </location>
</feature>
<evidence type="ECO:0000256" key="1">
    <source>
        <dbReference type="SAM" id="MobiDB-lite"/>
    </source>
</evidence>
<keyword evidence="2" id="KW-0812">Transmembrane</keyword>
<keyword evidence="2" id="KW-0472">Membrane</keyword>
<feature type="transmembrane region" description="Helical" evidence="2">
    <location>
        <begin position="75"/>
        <end position="95"/>
    </location>
</feature>
<sequence length="159" mass="17016">MSHTSPTASAPSGGPAQVVGGRLGPVEAVRTVLRKTFMWSGRARRSEFWWWTLFASAVYLTAIAVELRLDPTGDSVVITGVAWAALLLPTLAVTVRRLHDRSFSAWWLLLNLLPFGVLVVLVLCAFDSWAGPNQYGPDPKGRPSPARPATAAGGPAGPR</sequence>
<comment type="caution">
    <text evidence="3">The sequence shown here is derived from an EMBL/GenBank/DDBJ whole genome shotgun (WGS) entry which is preliminary data.</text>
</comment>
<dbReference type="PANTHER" id="PTHR34980">
    <property type="entry name" value="INNER MEMBRANE PROTEIN-RELATED-RELATED"/>
    <property type="match status" value="1"/>
</dbReference>
<evidence type="ECO:0000313" key="3">
    <source>
        <dbReference type="EMBL" id="MFC5382081.1"/>
    </source>
</evidence>
<dbReference type="PANTHER" id="PTHR34980:SF2">
    <property type="entry name" value="INNER MEMBRANE PROTEIN YHAH-RELATED"/>
    <property type="match status" value="1"/>
</dbReference>